<comment type="similarity">
    <text evidence="5">Belongs to the GHMP kinase family.</text>
</comment>
<organism evidence="9 10">
    <name type="scientific">Thalassiosira pseudonana</name>
    <name type="common">Marine diatom</name>
    <name type="synonym">Cyclotella nana</name>
    <dbReference type="NCBI Taxonomy" id="35128"/>
    <lineage>
        <taxon>Eukaryota</taxon>
        <taxon>Sar</taxon>
        <taxon>Stramenopiles</taxon>
        <taxon>Ochrophyta</taxon>
        <taxon>Bacillariophyta</taxon>
        <taxon>Coscinodiscophyceae</taxon>
        <taxon>Thalassiosirophycidae</taxon>
        <taxon>Thalassiosirales</taxon>
        <taxon>Thalassiosiraceae</taxon>
        <taxon>Thalassiosira</taxon>
    </lineage>
</organism>
<dbReference type="GeneID" id="7446311"/>
<keyword evidence="1" id="KW-0808">Transferase</keyword>
<dbReference type="KEGG" id="tps:THAPSDRAFT_11189"/>
<feature type="domain" description="GDP-fucose pyrophosphorylase" evidence="7">
    <location>
        <begin position="119"/>
        <end position="601"/>
    </location>
</feature>
<dbReference type="STRING" id="35128.B8LDB3"/>
<dbReference type="GO" id="GO:0042352">
    <property type="term" value="P:GDP-L-fucose salvage"/>
    <property type="evidence" value="ECO:0000318"/>
    <property type="project" value="GO_Central"/>
</dbReference>
<evidence type="ECO:0000313" key="9">
    <source>
        <dbReference type="EMBL" id="EED86683.1"/>
    </source>
</evidence>
<dbReference type="Pfam" id="PF00288">
    <property type="entry name" value="GHMP_kinases_N"/>
    <property type="match status" value="1"/>
</dbReference>
<keyword evidence="10" id="KW-1185">Reference proteome</keyword>
<feature type="domain" description="GHMP kinase N-terminal" evidence="6">
    <location>
        <begin position="828"/>
        <end position="900"/>
    </location>
</feature>
<dbReference type="SUPFAM" id="SSF55060">
    <property type="entry name" value="GHMP Kinase, C-terminal domain"/>
    <property type="match status" value="1"/>
</dbReference>
<gene>
    <name evidence="9" type="ORF">THAPSDRAFT_11189</name>
</gene>
<dbReference type="PANTHER" id="PTHR32463:SF0">
    <property type="entry name" value="L-FUCOSE KINASE"/>
    <property type="match status" value="1"/>
</dbReference>
<evidence type="ECO:0000256" key="5">
    <source>
        <dbReference type="ARBA" id="ARBA00038121"/>
    </source>
</evidence>
<dbReference type="InterPro" id="IPR052203">
    <property type="entry name" value="GHMP_Kinase-Related"/>
</dbReference>
<reference evidence="9 10" key="2">
    <citation type="journal article" date="2008" name="Nature">
        <title>The Phaeodactylum genome reveals the evolutionary history of diatom genomes.</title>
        <authorList>
            <person name="Bowler C."/>
            <person name="Allen A.E."/>
            <person name="Badger J.H."/>
            <person name="Grimwood J."/>
            <person name="Jabbari K."/>
            <person name="Kuo A."/>
            <person name="Maheswari U."/>
            <person name="Martens C."/>
            <person name="Maumus F."/>
            <person name="Otillar R.P."/>
            <person name="Rayko E."/>
            <person name="Salamov A."/>
            <person name="Vandepoele K."/>
            <person name="Beszteri B."/>
            <person name="Gruber A."/>
            <person name="Heijde M."/>
            <person name="Katinka M."/>
            <person name="Mock T."/>
            <person name="Valentin K."/>
            <person name="Verret F."/>
            <person name="Berges J.A."/>
            <person name="Brownlee C."/>
            <person name="Cadoret J.P."/>
            <person name="Chiovitti A."/>
            <person name="Choi C.J."/>
            <person name="Coesel S."/>
            <person name="De Martino A."/>
            <person name="Detter J.C."/>
            <person name="Durkin C."/>
            <person name="Falciatore A."/>
            <person name="Fournet J."/>
            <person name="Haruta M."/>
            <person name="Huysman M.J."/>
            <person name="Jenkins B.D."/>
            <person name="Jiroutova K."/>
            <person name="Jorgensen R.E."/>
            <person name="Joubert Y."/>
            <person name="Kaplan A."/>
            <person name="Kroger N."/>
            <person name="Kroth P.G."/>
            <person name="La Roche J."/>
            <person name="Lindquist E."/>
            <person name="Lommer M."/>
            <person name="Martin-Jezequel V."/>
            <person name="Lopez P.J."/>
            <person name="Lucas S."/>
            <person name="Mangogna M."/>
            <person name="McGinnis K."/>
            <person name="Medlin L.K."/>
            <person name="Montsant A."/>
            <person name="Oudot-Le Secq M.P."/>
            <person name="Napoli C."/>
            <person name="Obornik M."/>
            <person name="Parker M.S."/>
            <person name="Petit J.L."/>
            <person name="Porcel B.M."/>
            <person name="Poulsen N."/>
            <person name="Robison M."/>
            <person name="Rychlewski L."/>
            <person name="Rynearson T.A."/>
            <person name="Schmutz J."/>
            <person name="Shapiro H."/>
            <person name="Siaut M."/>
            <person name="Stanley M."/>
            <person name="Sussman M.R."/>
            <person name="Taylor A.R."/>
            <person name="Vardi A."/>
            <person name="von Dassow P."/>
            <person name="Vyverman W."/>
            <person name="Willis A."/>
            <person name="Wyrwicz L.S."/>
            <person name="Rokhsar D.S."/>
            <person name="Weissenbach J."/>
            <person name="Armbrust E.V."/>
            <person name="Green B.R."/>
            <person name="Van de Peer Y."/>
            <person name="Grigoriev I.V."/>
        </authorList>
    </citation>
    <scope>NUCLEOTIDE SEQUENCE [LARGE SCALE GENOMIC DNA]</scope>
    <source>
        <strain evidence="9 10">CCMP1335</strain>
    </source>
</reference>
<evidence type="ECO:0008006" key="11">
    <source>
        <dbReference type="Google" id="ProtNLM"/>
    </source>
</evidence>
<keyword evidence="2" id="KW-0547">Nucleotide-binding</keyword>
<accession>B8LDB3</accession>
<keyword evidence="3" id="KW-0418">Kinase</keyword>
<dbReference type="HOGENOM" id="CLU_006983_1_1_1"/>
<dbReference type="PaxDb" id="35128-Thaps11189"/>
<evidence type="ECO:0000259" key="8">
    <source>
        <dbReference type="Pfam" id="PF08544"/>
    </source>
</evidence>
<keyword evidence="4" id="KW-0067">ATP-binding</keyword>
<dbReference type="InterPro" id="IPR036554">
    <property type="entry name" value="GHMP_kinase_C_sf"/>
</dbReference>
<evidence type="ECO:0000256" key="1">
    <source>
        <dbReference type="ARBA" id="ARBA00022679"/>
    </source>
</evidence>
<name>B8LDB3_THAPS</name>
<dbReference type="Gene3D" id="3.30.230.120">
    <property type="match status" value="1"/>
</dbReference>
<dbReference type="PRINTS" id="PR00959">
    <property type="entry name" value="MEVGALKINASE"/>
</dbReference>
<dbReference type="Proteomes" id="UP000001449">
    <property type="component" value="Unassembled WGS sequence"/>
</dbReference>
<proteinExistence type="inferred from homology"/>
<dbReference type="SUPFAM" id="SSF54211">
    <property type="entry name" value="Ribosomal protein S5 domain 2-like"/>
    <property type="match status" value="1"/>
</dbReference>
<dbReference type="EMBL" id="DS999419">
    <property type="protein sequence ID" value="EED86683.1"/>
    <property type="molecule type" value="Genomic_DNA"/>
</dbReference>
<dbReference type="AlphaFoldDB" id="B8LDB3"/>
<dbReference type="GO" id="GO:0050201">
    <property type="term" value="F:fucokinase activity"/>
    <property type="evidence" value="ECO:0000318"/>
    <property type="project" value="GO_Central"/>
</dbReference>
<evidence type="ECO:0000259" key="6">
    <source>
        <dbReference type="Pfam" id="PF00288"/>
    </source>
</evidence>
<evidence type="ECO:0000256" key="2">
    <source>
        <dbReference type="ARBA" id="ARBA00022741"/>
    </source>
</evidence>
<dbReference type="InParanoid" id="B8LDB3"/>
<reference evidence="9 10" key="1">
    <citation type="journal article" date="2004" name="Science">
        <title>The genome of the diatom Thalassiosira pseudonana: ecology, evolution, and metabolism.</title>
        <authorList>
            <person name="Armbrust E.V."/>
            <person name="Berges J.A."/>
            <person name="Bowler C."/>
            <person name="Green B.R."/>
            <person name="Martinez D."/>
            <person name="Putnam N.H."/>
            <person name="Zhou S."/>
            <person name="Allen A.E."/>
            <person name="Apt K.E."/>
            <person name="Bechner M."/>
            <person name="Brzezinski M.A."/>
            <person name="Chaal B.K."/>
            <person name="Chiovitti A."/>
            <person name="Davis A.K."/>
            <person name="Demarest M.S."/>
            <person name="Detter J.C."/>
            <person name="Glavina T."/>
            <person name="Goodstein D."/>
            <person name="Hadi M.Z."/>
            <person name="Hellsten U."/>
            <person name="Hildebrand M."/>
            <person name="Jenkins B.D."/>
            <person name="Jurka J."/>
            <person name="Kapitonov V.V."/>
            <person name="Kroger N."/>
            <person name="Lau W.W."/>
            <person name="Lane T.W."/>
            <person name="Larimer F.W."/>
            <person name="Lippmeier J.C."/>
            <person name="Lucas S."/>
            <person name="Medina M."/>
            <person name="Montsant A."/>
            <person name="Obornik M."/>
            <person name="Parker M.S."/>
            <person name="Palenik B."/>
            <person name="Pazour G.J."/>
            <person name="Richardson P.M."/>
            <person name="Rynearson T.A."/>
            <person name="Saito M.A."/>
            <person name="Schwartz D.C."/>
            <person name="Thamatrakoln K."/>
            <person name="Valentin K."/>
            <person name="Vardi A."/>
            <person name="Wilkerson F.P."/>
            <person name="Rokhsar D.S."/>
        </authorList>
    </citation>
    <scope>NUCLEOTIDE SEQUENCE [LARGE SCALE GENOMIC DNA]</scope>
    <source>
        <strain evidence="9 10">CCMP1335</strain>
    </source>
</reference>
<evidence type="ECO:0000313" key="10">
    <source>
        <dbReference type="Proteomes" id="UP000001449"/>
    </source>
</evidence>
<dbReference type="PANTHER" id="PTHR32463">
    <property type="entry name" value="L-FUCOSE KINASE"/>
    <property type="match status" value="1"/>
</dbReference>
<sequence>MSARTAPSNVTTRCPFDIIVITSPDAAAARAVRNLILSSCGQFPSNYLGHHNDDNNDDSNILQSSDGTIFISSCDSFGARLGSGGGTIAALAEADDVYQNWDRVMQNICKEDKQSSTPTVLICHAGGESSRCPTQIALGKAWTSLPVVQREKNMSRSYFTTKVSNPTSLLIATLNRLFADVPSGSVVVAASDVLLSFDGGTKINFGVTEEERRSNNRRVFGLAVPAPLETAKNHGVFVLESAANAMRCNNNDEELDWTIQPTFRVLQKPSVDEMKSATNPECTFNRTNVNGSAELMAWIDTGVVTFLPEAADTLRELSRTLLKPCTRRGLDDMYRGETSDKGKRDNKRQKVQTIEEFAQITAPKVCLYSDILHAMRTSSATPAPSGSDLLSLLHNALCDTELYTCAIANGGFLHLGTTGELLDFLTIGTPRAEHDSMQQRICSVGKSTGLTHQADSYLTGFTTDSKHTSTVINTKIDTRGLGSAIGEGSVVEHCELDCTDACVVIGDRCLVSGLRRRIKGPSLRIPSGLCLQLLPLTSDHENFVCLCFGVDDCIKGTPDSLFGLNLKRVLEVSGLNESDLWDDSIPVSKRMIWNAKTNPIVCEDAERKLDYSFLNWINALIEVCRSESTSQSESELTSEALVGLKQWKESHRMSISQLRQRVDSASETSFRSSITARNHTLTTTKPVTLGNVVVASAPARIDLSGGWSDTPPISFEHGGAVACLAVMVEGKRPLRAQCRMVKGTASILLRTESRRLGDEELESSSEVLVQTLADLADLRDPLAECSLLKCALVYLGLVKLDELYVDPSQSIQPYLHRFCQLDASDADIGLEIVSCSLLPTGSGMGSSSILGGCVLSAVARCIGNSSFENREQLVHGVLMLEQLLTTGGGWQDQIGGLVGGLKLGTSEGNVFPLRTKVKSIKLSPSVIAELNQRLVLAFTGKPRLAKNILQNVLRRWALRGEDIVTTVKQLVSGASAAIASLEEGDLNGLGHCMSEYWRQKKIMAGEGSGAEPDFVKVVLEHLTSKGDIVGGTLCGAGGGGFLAMLAAEGKTAVDIKASIETTAIDEVNLFSWHSCTVDNNGLIVNVINSE</sequence>
<evidence type="ECO:0000259" key="7">
    <source>
        <dbReference type="Pfam" id="PF07959"/>
    </source>
</evidence>
<dbReference type="OMA" id="SRCPTQI"/>
<dbReference type="InterPro" id="IPR020568">
    <property type="entry name" value="Ribosomal_Su5_D2-typ_SF"/>
</dbReference>
<protein>
    <recommendedName>
        <fullName evidence="11">Fucokinase</fullName>
    </recommendedName>
</protein>
<dbReference type="InterPro" id="IPR006204">
    <property type="entry name" value="GHMP_kinase_N_dom"/>
</dbReference>
<evidence type="ECO:0000256" key="3">
    <source>
        <dbReference type="ARBA" id="ARBA00022777"/>
    </source>
</evidence>
<dbReference type="InterPro" id="IPR013750">
    <property type="entry name" value="GHMP_kinase_C_dom"/>
</dbReference>
<evidence type="ECO:0000256" key="4">
    <source>
        <dbReference type="ARBA" id="ARBA00022840"/>
    </source>
</evidence>
<feature type="domain" description="GHMP kinase C-terminal" evidence="8">
    <location>
        <begin position="978"/>
        <end position="1059"/>
    </location>
</feature>
<dbReference type="eggNOG" id="KOG4644">
    <property type="taxonomic scope" value="Eukaryota"/>
</dbReference>
<dbReference type="GO" id="GO:0005524">
    <property type="term" value="F:ATP binding"/>
    <property type="evidence" value="ECO:0007669"/>
    <property type="project" value="UniProtKB-KW"/>
</dbReference>
<dbReference type="InterPro" id="IPR012887">
    <property type="entry name" value="GDP_fucose_pyrophosphorylase"/>
</dbReference>
<dbReference type="Pfam" id="PF08544">
    <property type="entry name" value="GHMP_kinases_C"/>
    <property type="match status" value="1"/>
</dbReference>
<dbReference type="RefSeq" id="XP_002296955.1">
    <property type="nucleotide sequence ID" value="XM_002296919.1"/>
</dbReference>
<dbReference type="Pfam" id="PF07959">
    <property type="entry name" value="Fucose_pyrophosphorylase"/>
    <property type="match status" value="1"/>
</dbReference>